<protein>
    <recommendedName>
        <fullName evidence="4">HEAT repeat domain-containing protein</fullName>
    </recommendedName>
</protein>
<gene>
    <name evidence="2" type="ORF">A7985_07290</name>
</gene>
<dbReference type="Pfam" id="PF13646">
    <property type="entry name" value="HEAT_2"/>
    <property type="match status" value="1"/>
</dbReference>
<feature type="chain" id="PRO_5008646537" description="HEAT repeat domain-containing protein" evidence="1">
    <location>
        <begin position="20"/>
        <end position="609"/>
    </location>
</feature>
<dbReference type="AlphaFoldDB" id="A0A1C0TWN2"/>
<evidence type="ECO:0008006" key="4">
    <source>
        <dbReference type="Google" id="ProtNLM"/>
    </source>
</evidence>
<feature type="signal peptide" evidence="1">
    <location>
        <begin position="1"/>
        <end position="19"/>
    </location>
</feature>
<dbReference type="SUPFAM" id="SSF48371">
    <property type="entry name" value="ARM repeat"/>
    <property type="match status" value="1"/>
</dbReference>
<dbReference type="InterPro" id="IPR016024">
    <property type="entry name" value="ARM-type_fold"/>
</dbReference>
<evidence type="ECO:0000256" key="1">
    <source>
        <dbReference type="SAM" id="SignalP"/>
    </source>
</evidence>
<dbReference type="Gene3D" id="1.25.10.10">
    <property type="entry name" value="Leucine-rich Repeat Variant"/>
    <property type="match status" value="1"/>
</dbReference>
<sequence length="609" mass="67856">MWVGLFCAMSMTMSHVASAARCKDIEQCISQIPYKHKNVRGKGNVDKAIREQLLAHGRKALVPLARVAKESNPNRQAVADSLIAQIQGLQEEDFEIIQSVIKHNRSYERGGVWSYRALGYIGGEKAGTFLVDELKRVQTASNQIGVALMRLGADGIPFLIEGLRCFEPCHEDEEAFDGIGEVFYKLGNELSIVDAESAKQLIKLIQDDKVTDAAKHVAMSAIGDITQDPKIAQWVYDYAIAHPKFVDSVTESLQTMKSPLVEYFYSAQLSQEIEAGFPSSVYQLPFTDLARLGKVSEKTGSQIVAFLQAPSWEVRVEAALSLGYIGYHQGISDLITLVENPHDWRQSYAGIKALHLLSAKSALPAIDDVAQTHWYAPLRQYAHEVVTAFKQETPLSAFYQEQDRSEDLFKLMALAQVPPICHTHFFEKVPESIEVKQYATKAQPLTAFSYPEPVCAYEAEYCEVPRNITPAFAAKFQGRWLVGDSRGEFGGELMSFVKSDKTKIILKENIEDVYVIGDYAYAVTGLAHGFSNLGMIFKIQMTKQGYVIAPFYRLPGAPNASWKLNDGAIFIKVSEGAVIFHPETGLKMADCDEQSVQLQQARKEDIKNR</sequence>
<evidence type="ECO:0000313" key="3">
    <source>
        <dbReference type="Proteomes" id="UP000093366"/>
    </source>
</evidence>
<name>A0A1C0TWN2_9GAMM</name>
<dbReference type="InterPro" id="IPR011989">
    <property type="entry name" value="ARM-like"/>
</dbReference>
<evidence type="ECO:0000313" key="2">
    <source>
        <dbReference type="EMBL" id="OCQ23736.1"/>
    </source>
</evidence>
<organism evidence="2 3">
    <name type="scientific">Pseudoalteromonas luteoviolacea</name>
    <dbReference type="NCBI Taxonomy" id="43657"/>
    <lineage>
        <taxon>Bacteria</taxon>
        <taxon>Pseudomonadati</taxon>
        <taxon>Pseudomonadota</taxon>
        <taxon>Gammaproteobacteria</taxon>
        <taxon>Alteromonadales</taxon>
        <taxon>Pseudoalteromonadaceae</taxon>
        <taxon>Pseudoalteromonas</taxon>
    </lineage>
</organism>
<dbReference type="Proteomes" id="UP000093366">
    <property type="component" value="Unassembled WGS sequence"/>
</dbReference>
<comment type="caution">
    <text evidence="2">The sequence shown here is derived from an EMBL/GenBank/DDBJ whole genome shotgun (WGS) entry which is preliminary data.</text>
</comment>
<dbReference type="EMBL" id="MAUJ01000001">
    <property type="protein sequence ID" value="OCQ23736.1"/>
    <property type="molecule type" value="Genomic_DNA"/>
</dbReference>
<keyword evidence="1" id="KW-0732">Signal</keyword>
<accession>A0A1C0TWN2</accession>
<reference evidence="3" key="1">
    <citation type="submission" date="2016-07" db="EMBL/GenBank/DDBJ databases">
        <authorList>
            <person name="Florea S."/>
            <person name="Webb J.S."/>
            <person name="Jaromczyk J."/>
            <person name="Schardl C.L."/>
        </authorList>
    </citation>
    <scope>NUCLEOTIDE SEQUENCE [LARGE SCALE GENOMIC DNA]</scope>
    <source>
        <strain evidence="3">IPB1</strain>
    </source>
</reference>
<proteinExistence type="predicted"/>